<evidence type="ECO:0000313" key="3">
    <source>
        <dbReference type="Proteomes" id="UP000025227"/>
    </source>
</evidence>
<reference evidence="4" key="1">
    <citation type="submission" date="2020-12" db="UniProtKB">
        <authorList>
            <consortium name="WormBaseParasite"/>
        </authorList>
    </citation>
    <scope>IDENTIFICATION</scope>
    <source>
        <strain evidence="4">MHco3</strain>
    </source>
</reference>
<evidence type="ECO:0000256" key="1">
    <source>
        <dbReference type="SAM" id="MobiDB-lite"/>
    </source>
</evidence>
<feature type="compositionally biased region" description="Basic and acidic residues" evidence="1">
    <location>
        <begin position="188"/>
        <end position="220"/>
    </location>
</feature>
<proteinExistence type="predicted"/>
<dbReference type="OrthoDB" id="5877875at2759"/>
<feature type="compositionally biased region" description="Polar residues" evidence="1">
    <location>
        <begin position="141"/>
        <end position="164"/>
    </location>
</feature>
<feature type="compositionally biased region" description="Polar residues" evidence="1">
    <location>
        <begin position="530"/>
        <end position="544"/>
    </location>
</feature>
<dbReference type="AlphaFoldDB" id="A0A7I4XTC4"/>
<feature type="region of interest" description="Disordered" evidence="1">
    <location>
        <begin position="298"/>
        <end position="380"/>
    </location>
</feature>
<feature type="compositionally biased region" description="Low complexity" evidence="1">
    <location>
        <begin position="300"/>
        <end position="314"/>
    </location>
</feature>
<evidence type="ECO:0000259" key="2">
    <source>
        <dbReference type="PROSITE" id="PS00028"/>
    </source>
</evidence>
<evidence type="ECO:0000313" key="4">
    <source>
        <dbReference type="WBParaSite" id="HCON_00001180-00001"/>
    </source>
</evidence>
<feature type="region of interest" description="Disordered" evidence="1">
    <location>
        <begin position="107"/>
        <end position="223"/>
    </location>
</feature>
<protein>
    <submittedName>
        <fullName evidence="4">C2H2-type domain-containing protein</fullName>
    </submittedName>
</protein>
<feature type="region of interest" description="Disordered" evidence="1">
    <location>
        <begin position="454"/>
        <end position="595"/>
    </location>
</feature>
<accession>A0A7I4XTC4</accession>
<feature type="region of interest" description="Disordered" evidence="1">
    <location>
        <begin position="65"/>
        <end position="93"/>
    </location>
</feature>
<dbReference type="Proteomes" id="UP000025227">
    <property type="component" value="Unplaced"/>
</dbReference>
<dbReference type="PROSITE" id="PS00028">
    <property type="entry name" value="ZINC_FINGER_C2H2_1"/>
    <property type="match status" value="1"/>
</dbReference>
<dbReference type="InterPro" id="IPR013087">
    <property type="entry name" value="Znf_C2H2_type"/>
</dbReference>
<feature type="domain" description="C2H2-type" evidence="2">
    <location>
        <begin position="403"/>
        <end position="426"/>
    </location>
</feature>
<feature type="compositionally biased region" description="Polar residues" evidence="1">
    <location>
        <begin position="318"/>
        <end position="336"/>
    </location>
</feature>
<organism evidence="3 4">
    <name type="scientific">Haemonchus contortus</name>
    <name type="common">Barber pole worm</name>
    <dbReference type="NCBI Taxonomy" id="6289"/>
    <lineage>
        <taxon>Eukaryota</taxon>
        <taxon>Metazoa</taxon>
        <taxon>Ecdysozoa</taxon>
        <taxon>Nematoda</taxon>
        <taxon>Chromadorea</taxon>
        <taxon>Rhabditida</taxon>
        <taxon>Rhabditina</taxon>
        <taxon>Rhabditomorpha</taxon>
        <taxon>Strongyloidea</taxon>
        <taxon>Trichostrongylidae</taxon>
        <taxon>Haemonchus</taxon>
    </lineage>
</organism>
<feature type="compositionally biased region" description="Acidic residues" evidence="1">
    <location>
        <begin position="366"/>
        <end position="375"/>
    </location>
</feature>
<dbReference type="WBParaSite" id="HCON_00001180-00001">
    <property type="protein sequence ID" value="HCON_00001180-00001"/>
    <property type="gene ID" value="HCON_00001180"/>
</dbReference>
<sequence>RCCAQGRPKGMSDDEGRLLIDDIQDGSGSIDHELPASTLVDMKSAQGDTENTSINKLSTPLTVPVFGQPQVTSSGEVHFHSGTPSNVQRHEPSPFAFTNNLAKMHCEQETSSTNNTSSPKHRKKPQQETSSSVFALRSDNNHSLATTPRSSLSSHDCNSLQGDGSVNGKRQKRSKGRNDTQSSRKRKDSSFDEPNRPDSPVEHEETTSKKHKPLQRDRGTCVHSKAVQSETDCPLFDLEVGATRLVEMTVVCKMENNELYVVAKWKDQEFSGILTDGHPPAYLPYMKKRCDLRNLSTTVASSGSNSSNGSACGDSNDRATGSGASTPSKSRQQPTTPRDAKKRIPSSEMKRKLSCSITRPGSSLDPPDDEEDLDVDTSANGSVLNLDSFKLVEVPGRKSMHVCPVDGCQHRYSRSEEMEYHKATVHAKKAVMFEAICCQTDISAFRRRSVETDVEGLARSESPCPSTTLGEVPVKHENSASTSMESQGKLEESSKSPAGYSDISDDGVAPQLQKEEPTTDVRTPLLISTGIPSSSVTEPANVLTSPEFAPSPREAAAESLPPTPQQPKVSRPSSMPMDPATPTSLPSSFQPVSADRNRGAAMNGVAVNPIVNAAVTPTPVSAIAATRLPVTPSPGGMYMPSFAHQMMPPYAPQLAATTPTANAAASPQQQQQLNKIPQQHMKASDDVAASSGVLSAAKAMQSPAAQNLQRQFGMQMMPSGTGQHQAAMMQAAAAQAQMAQMHHLYMQQMAAGARGAQYPLAGTSAGAHEMAQLVALQALQQQQQNHFASMFQQK</sequence>
<keyword evidence="3" id="KW-1185">Reference proteome</keyword>
<feature type="compositionally biased region" description="Polar residues" evidence="1">
    <location>
        <begin position="581"/>
        <end position="591"/>
    </location>
</feature>
<name>A0A7I4XTC4_HAECO</name>
<dbReference type="OMA" id="FRIKGCE"/>